<feature type="transmembrane region" description="Helical" evidence="5">
    <location>
        <begin position="93"/>
        <end position="113"/>
    </location>
</feature>
<feature type="transmembrane region" description="Helical" evidence="5">
    <location>
        <begin position="325"/>
        <end position="342"/>
    </location>
</feature>
<sequence length="496" mass="54917">MTRTKKASKHLVMGRNGSDKNESNELLSQNVPSTVKVNILKRCFYDPVHKRKVLHSVWIAVIFISLGMAFGQSGPTLLDLQIITKTDLEASSFFLTATSVGYLAGSVLCGVIYDRVNKNLFLLSGVIGLGLFSIATPYCFNFIAMIFIRAIVGIFIGVVDAAGNAEQMRVWGNEGHELMQMLHFCFAIGGVLSPLYSEPFLAHKEIRNTTLENVANLTDQTTIPSELKPETTDIQYAYIITGIFCIVSGIPWLIIYVQDKLGTSKIVIKADGAVTQRNVPLPILLYMIFMLSVMYLLYCCAEVSFSSFLMTFLVEEFDESKSKGAHVTAVFWALFAASRFFMIFISQVLSAVQLLYISCILMVITSVCFTISAAFASIDAIVAFTALLGLSISAIFPAGFSWTESQLMRVTSRISACILVSSSIGGMISPLILSNMMERIDNMWFCYLMVIEIVLMCIVFIILFVSAKFFINKRYIFENDIVTNGDAKPSEGFAKV</sequence>
<feature type="transmembrane region" description="Helical" evidence="5">
    <location>
        <begin position="120"/>
        <end position="136"/>
    </location>
</feature>
<accession>A0A0B7A6Q1</accession>
<gene>
    <name evidence="6" type="primary">ORF100958</name>
</gene>
<feature type="transmembrane region" description="Helical" evidence="5">
    <location>
        <begin position="236"/>
        <end position="257"/>
    </location>
</feature>
<feature type="region of interest" description="Disordered" evidence="4">
    <location>
        <begin position="1"/>
        <end position="25"/>
    </location>
</feature>
<organism evidence="6">
    <name type="scientific">Arion vulgaris</name>
    <dbReference type="NCBI Taxonomy" id="1028688"/>
    <lineage>
        <taxon>Eukaryota</taxon>
        <taxon>Metazoa</taxon>
        <taxon>Spiralia</taxon>
        <taxon>Lophotrochozoa</taxon>
        <taxon>Mollusca</taxon>
        <taxon>Gastropoda</taxon>
        <taxon>Heterobranchia</taxon>
        <taxon>Euthyneura</taxon>
        <taxon>Panpulmonata</taxon>
        <taxon>Eupulmonata</taxon>
        <taxon>Stylommatophora</taxon>
        <taxon>Helicina</taxon>
        <taxon>Arionoidea</taxon>
        <taxon>Arionidae</taxon>
        <taxon>Arion</taxon>
    </lineage>
</organism>
<evidence type="ECO:0000256" key="1">
    <source>
        <dbReference type="ARBA" id="ARBA00022692"/>
    </source>
</evidence>
<reference evidence="6" key="1">
    <citation type="submission" date="2014-12" db="EMBL/GenBank/DDBJ databases">
        <title>Insight into the proteome of Arion vulgaris.</title>
        <authorList>
            <person name="Aradska J."/>
            <person name="Bulat T."/>
            <person name="Smidak R."/>
            <person name="Sarate P."/>
            <person name="Gangsoo J."/>
            <person name="Sialana F."/>
            <person name="Bilban M."/>
            <person name="Lubec G."/>
        </authorList>
    </citation>
    <scope>NUCLEOTIDE SEQUENCE</scope>
    <source>
        <tissue evidence="6">Skin</tissue>
    </source>
</reference>
<keyword evidence="3 5" id="KW-0472">Membrane</keyword>
<dbReference type="AlphaFoldDB" id="A0A0B7A6Q1"/>
<evidence type="ECO:0000313" key="6">
    <source>
        <dbReference type="EMBL" id="CEK76654.1"/>
    </source>
</evidence>
<keyword evidence="1 5" id="KW-0812">Transmembrane</keyword>
<evidence type="ECO:0000256" key="3">
    <source>
        <dbReference type="ARBA" id="ARBA00023136"/>
    </source>
</evidence>
<feature type="transmembrane region" description="Helical" evidence="5">
    <location>
        <begin position="414"/>
        <end position="432"/>
    </location>
</feature>
<feature type="transmembrane region" description="Helical" evidence="5">
    <location>
        <begin position="142"/>
        <end position="165"/>
    </location>
</feature>
<feature type="transmembrane region" description="Helical" evidence="5">
    <location>
        <begin position="53"/>
        <end position="73"/>
    </location>
</feature>
<dbReference type="EMBL" id="HACG01029789">
    <property type="protein sequence ID" value="CEK76654.1"/>
    <property type="molecule type" value="Transcribed_RNA"/>
</dbReference>
<feature type="transmembrane region" description="Helical" evidence="5">
    <location>
        <begin position="381"/>
        <end position="402"/>
    </location>
</feature>
<evidence type="ECO:0008006" key="7">
    <source>
        <dbReference type="Google" id="ProtNLM"/>
    </source>
</evidence>
<feature type="transmembrane region" description="Helical" evidence="5">
    <location>
        <begin position="444"/>
        <end position="465"/>
    </location>
</feature>
<dbReference type="PANTHER" id="PTHR23121:SF9">
    <property type="entry name" value="SODIUM-DEPENDENT GLUCOSE TRANSPORTER 1"/>
    <property type="match status" value="1"/>
</dbReference>
<dbReference type="InterPro" id="IPR011701">
    <property type="entry name" value="MFS"/>
</dbReference>
<evidence type="ECO:0000256" key="2">
    <source>
        <dbReference type="ARBA" id="ARBA00022989"/>
    </source>
</evidence>
<protein>
    <recommendedName>
        <fullName evidence="7">Major facilitator superfamily (MFS) profile domain-containing protein</fullName>
    </recommendedName>
</protein>
<feature type="transmembrane region" description="Helical" evidence="5">
    <location>
        <begin position="283"/>
        <end position="305"/>
    </location>
</feature>
<dbReference type="InterPro" id="IPR036259">
    <property type="entry name" value="MFS_trans_sf"/>
</dbReference>
<dbReference type="PANTHER" id="PTHR23121">
    <property type="entry name" value="SODIUM-DEPENDENT GLUCOSE TRANSPORTER 1"/>
    <property type="match status" value="1"/>
</dbReference>
<dbReference type="SUPFAM" id="SSF103473">
    <property type="entry name" value="MFS general substrate transporter"/>
    <property type="match status" value="1"/>
</dbReference>
<name>A0A0B7A6Q1_9EUPU</name>
<dbReference type="Gene3D" id="1.20.1250.20">
    <property type="entry name" value="MFS general substrate transporter like domains"/>
    <property type="match status" value="2"/>
</dbReference>
<evidence type="ECO:0000256" key="5">
    <source>
        <dbReference type="SAM" id="Phobius"/>
    </source>
</evidence>
<keyword evidence="2 5" id="KW-1133">Transmembrane helix</keyword>
<feature type="transmembrane region" description="Helical" evidence="5">
    <location>
        <begin position="354"/>
        <end position="375"/>
    </location>
</feature>
<feature type="transmembrane region" description="Helical" evidence="5">
    <location>
        <begin position="177"/>
        <end position="196"/>
    </location>
</feature>
<proteinExistence type="predicted"/>
<dbReference type="GO" id="GO:0022857">
    <property type="term" value="F:transmembrane transporter activity"/>
    <property type="evidence" value="ECO:0007669"/>
    <property type="project" value="InterPro"/>
</dbReference>
<dbReference type="Pfam" id="PF07690">
    <property type="entry name" value="MFS_1"/>
    <property type="match status" value="1"/>
</dbReference>
<evidence type="ECO:0000256" key="4">
    <source>
        <dbReference type="SAM" id="MobiDB-lite"/>
    </source>
</evidence>